<dbReference type="PATRIC" id="fig|28037.237.peg.1327"/>
<name>A0A150NHN5_STRMT</name>
<sequence length="37" mass="4349">MKLEEIQSKLREKLDFLSKSDKMNNVNGMTHKNIQEA</sequence>
<comment type="caution">
    <text evidence="1">The sequence shown here is derived from an EMBL/GenBank/DDBJ whole genome shotgun (WGS) entry which is preliminary data.</text>
</comment>
<dbReference type="AlphaFoldDB" id="A0A150NHN5"/>
<dbReference type="Proteomes" id="UP000075618">
    <property type="component" value="Unassembled WGS sequence"/>
</dbReference>
<reference evidence="1 2" key="1">
    <citation type="submission" date="2016-01" db="EMBL/GenBank/DDBJ databases">
        <title>Highly variable Streptococcus oralis are common among viridans streptococci isolated from primates.</title>
        <authorList>
            <person name="Denapaite D."/>
            <person name="Rieger M."/>
            <person name="Koendgen S."/>
            <person name="Brueckner R."/>
            <person name="Ochigava I."/>
            <person name="Kappeler P."/>
            <person name="Maetz-Rensing K."/>
            <person name="Leendertz F."/>
            <person name="Hakenbeck R."/>
        </authorList>
    </citation>
    <scope>NUCLEOTIDE SEQUENCE [LARGE SCALE GENOMIC DNA]</scope>
    <source>
        <strain evidence="1 2">10712</strain>
    </source>
</reference>
<proteinExistence type="predicted"/>
<dbReference type="EMBL" id="LROT01000028">
    <property type="protein sequence ID" value="KYF32916.1"/>
    <property type="molecule type" value="Genomic_DNA"/>
</dbReference>
<protein>
    <submittedName>
        <fullName evidence="1">Uncharacterized protein</fullName>
    </submittedName>
</protein>
<evidence type="ECO:0000313" key="2">
    <source>
        <dbReference type="Proteomes" id="UP000075618"/>
    </source>
</evidence>
<evidence type="ECO:0000313" key="1">
    <source>
        <dbReference type="EMBL" id="KYF32916.1"/>
    </source>
</evidence>
<accession>A0A150NHN5</accession>
<gene>
    <name evidence="1" type="ORF">SMI10712_00591</name>
</gene>
<organism evidence="1 2">
    <name type="scientific">Streptococcus mitis</name>
    <dbReference type="NCBI Taxonomy" id="28037"/>
    <lineage>
        <taxon>Bacteria</taxon>
        <taxon>Bacillati</taxon>
        <taxon>Bacillota</taxon>
        <taxon>Bacilli</taxon>
        <taxon>Lactobacillales</taxon>
        <taxon>Streptococcaceae</taxon>
        <taxon>Streptococcus</taxon>
        <taxon>Streptococcus mitis group</taxon>
    </lineage>
</organism>